<organism evidence="2 3">
    <name type="scientific">Limnofasciculus baicalensis BBK-W-15</name>
    <dbReference type="NCBI Taxonomy" id="2699891"/>
    <lineage>
        <taxon>Bacteria</taxon>
        <taxon>Bacillati</taxon>
        <taxon>Cyanobacteriota</taxon>
        <taxon>Cyanophyceae</taxon>
        <taxon>Coleofasciculales</taxon>
        <taxon>Coleofasciculaceae</taxon>
        <taxon>Limnofasciculus</taxon>
        <taxon>Limnofasciculus baicalensis</taxon>
    </lineage>
</organism>
<comment type="caution">
    <text evidence="2">The sequence shown here is derived from an EMBL/GenBank/DDBJ whole genome shotgun (WGS) entry which is preliminary data.</text>
</comment>
<evidence type="ECO:0000313" key="2">
    <source>
        <dbReference type="EMBL" id="MCP2729088.1"/>
    </source>
</evidence>
<name>A0AAE3KNW5_9CYAN</name>
<dbReference type="Proteomes" id="UP001204953">
    <property type="component" value="Unassembled WGS sequence"/>
</dbReference>
<dbReference type="AlphaFoldDB" id="A0AAE3KNW5"/>
<sequence length="119" mass="13543">MSEQNLSSLTNIPSTEVAHENYLLAKLILEIQQTPDEYLPNLLQIVRLFRESVTMKPVSSDAWVKAMDGIKNPHPVKKAVQQIALSELLRKWEEDGDEEEQTETAEILCQNLEENPVSI</sequence>
<feature type="region of interest" description="Disordered" evidence="1">
    <location>
        <begin position="94"/>
        <end position="119"/>
    </location>
</feature>
<protein>
    <submittedName>
        <fullName evidence="2">Uncharacterized protein</fullName>
    </submittedName>
</protein>
<proteinExistence type="predicted"/>
<evidence type="ECO:0000313" key="3">
    <source>
        <dbReference type="Proteomes" id="UP001204953"/>
    </source>
</evidence>
<reference evidence="2" key="1">
    <citation type="submission" date="2022-06" db="EMBL/GenBank/DDBJ databases">
        <title>New cyanobacteria of genus Symplocastrum in benthos of Lake Baikal.</title>
        <authorList>
            <person name="Sorokovikova E."/>
            <person name="Tikhonova I."/>
            <person name="Krasnopeev A."/>
            <person name="Evseev P."/>
            <person name="Gladkikh A."/>
            <person name="Belykh O."/>
        </authorList>
    </citation>
    <scope>NUCLEOTIDE SEQUENCE</scope>
    <source>
        <strain evidence="2">BBK-W-15</strain>
    </source>
</reference>
<gene>
    <name evidence="2" type="ORF">NJ959_11530</name>
</gene>
<evidence type="ECO:0000256" key="1">
    <source>
        <dbReference type="SAM" id="MobiDB-lite"/>
    </source>
</evidence>
<keyword evidence="3" id="KW-1185">Reference proteome</keyword>
<dbReference type="RefSeq" id="WP_254011877.1">
    <property type="nucleotide sequence ID" value="NZ_JAMZMM010000092.1"/>
</dbReference>
<dbReference type="EMBL" id="JAMZMM010000092">
    <property type="protein sequence ID" value="MCP2729088.1"/>
    <property type="molecule type" value="Genomic_DNA"/>
</dbReference>
<feature type="compositionally biased region" description="Acidic residues" evidence="1">
    <location>
        <begin position="94"/>
        <end position="103"/>
    </location>
</feature>
<accession>A0AAE3KNW5</accession>